<proteinExistence type="predicted"/>
<keyword evidence="1" id="KW-1133">Transmembrane helix</keyword>
<dbReference type="OrthoDB" id="777504at2759"/>
<dbReference type="Proteomes" id="UP000516437">
    <property type="component" value="Chromosome 3"/>
</dbReference>
<protein>
    <submittedName>
        <fullName evidence="2">Arabinogalactan peptide 20</fullName>
    </submittedName>
</protein>
<comment type="caution">
    <text evidence="2">The sequence shown here is derived from an EMBL/GenBank/DDBJ whole genome shotgun (WGS) entry which is preliminary data.</text>
</comment>
<evidence type="ECO:0000313" key="3">
    <source>
        <dbReference type="Proteomes" id="UP000516437"/>
    </source>
</evidence>
<sequence>MAGSSSCIAALGVMATFVLVFAIVSPAAVEAHSPAPAPAPVPTSDGTSIDQGIAYVLMLAALVLTYLIHPLDASSYNFF</sequence>
<accession>A0A6A1W9R7</accession>
<gene>
    <name evidence="2" type="ORF">CJ030_MR3G012356</name>
</gene>
<feature type="transmembrane region" description="Helical" evidence="1">
    <location>
        <begin position="7"/>
        <end position="29"/>
    </location>
</feature>
<feature type="transmembrane region" description="Helical" evidence="1">
    <location>
        <begin position="49"/>
        <end position="68"/>
    </location>
</feature>
<reference evidence="2 3" key="1">
    <citation type="journal article" date="2019" name="Plant Biotechnol. J.">
        <title>The red bayberry genome and genetic basis of sex determination.</title>
        <authorList>
            <person name="Jia H.M."/>
            <person name="Jia H.J."/>
            <person name="Cai Q.L."/>
            <person name="Wang Y."/>
            <person name="Zhao H.B."/>
            <person name="Yang W.F."/>
            <person name="Wang G.Y."/>
            <person name="Li Y.H."/>
            <person name="Zhan D.L."/>
            <person name="Shen Y.T."/>
            <person name="Niu Q.F."/>
            <person name="Chang L."/>
            <person name="Qiu J."/>
            <person name="Zhao L."/>
            <person name="Xie H.B."/>
            <person name="Fu W.Y."/>
            <person name="Jin J."/>
            <person name="Li X.W."/>
            <person name="Jiao Y."/>
            <person name="Zhou C.C."/>
            <person name="Tu T."/>
            <person name="Chai C.Y."/>
            <person name="Gao J.L."/>
            <person name="Fan L.J."/>
            <person name="van de Weg E."/>
            <person name="Wang J.Y."/>
            <person name="Gao Z.S."/>
        </authorList>
    </citation>
    <scope>NUCLEOTIDE SEQUENCE [LARGE SCALE GENOMIC DNA]</scope>
    <source>
        <tissue evidence="2">Leaves</tissue>
    </source>
</reference>
<keyword evidence="1" id="KW-0472">Membrane</keyword>
<name>A0A6A1W9R7_9ROSI</name>
<dbReference type="AlphaFoldDB" id="A0A6A1W9R7"/>
<keyword evidence="1" id="KW-0812">Transmembrane</keyword>
<dbReference type="PANTHER" id="PTHR33374">
    <property type="entry name" value="ARABINOGALACTAN PROTEIN 20"/>
    <property type="match status" value="1"/>
</dbReference>
<evidence type="ECO:0000313" key="2">
    <source>
        <dbReference type="EMBL" id="KAB1219560.1"/>
    </source>
</evidence>
<evidence type="ECO:0000256" key="1">
    <source>
        <dbReference type="SAM" id="Phobius"/>
    </source>
</evidence>
<dbReference type="EMBL" id="RXIC02000021">
    <property type="protein sequence ID" value="KAB1219560.1"/>
    <property type="molecule type" value="Genomic_DNA"/>
</dbReference>
<organism evidence="2 3">
    <name type="scientific">Morella rubra</name>
    <name type="common">Chinese bayberry</name>
    <dbReference type="NCBI Taxonomy" id="262757"/>
    <lineage>
        <taxon>Eukaryota</taxon>
        <taxon>Viridiplantae</taxon>
        <taxon>Streptophyta</taxon>
        <taxon>Embryophyta</taxon>
        <taxon>Tracheophyta</taxon>
        <taxon>Spermatophyta</taxon>
        <taxon>Magnoliopsida</taxon>
        <taxon>eudicotyledons</taxon>
        <taxon>Gunneridae</taxon>
        <taxon>Pentapetalae</taxon>
        <taxon>rosids</taxon>
        <taxon>fabids</taxon>
        <taxon>Fagales</taxon>
        <taxon>Myricaceae</taxon>
        <taxon>Morella</taxon>
    </lineage>
</organism>
<dbReference type="Pfam" id="PF06376">
    <property type="entry name" value="AGP"/>
    <property type="match status" value="1"/>
</dbReference>
<dbReference type="InterPro" id="IPR009424">
    <property type="entry name" value="AGP16/20/22/41"/>
</dbReference>
<keyword evidence="3" id="KW-1185">Reference proteome</keyword>